<reference evidence="2" key="1">
    <citation type="journal article" date="2021" name="Microbiol. Resour. Announc.">
        <title>LGAAP: Leishmaniinae Genome Assembly and Annotation Pipeline.</title>
        <authorList>
            <person name="Almutairi H."/>
            <person name="Urbaniak M.D."/>
            <person name="Bates M.D."/>
            <person name="Jariyapan N."/>
            <person name="Kwakye-Nuako G."/>
            <person name="Thomaz-Soccol V."/>
            <person name="Al-Salem W.S."/>
            <person name="Dillon R.J."/>
            <person name="Bates P.A."/>
            <person name="Gatherer D."/>
        </authorList>
    </citation>
    <scope>NUCLEOTIDE SEQUENCE [LARGE SCALE GENOMIC DNA]</scope>
</reference>
<sequence length="539" mass="58893">MSLDGQRSSLKGWTRRGLCCLLCLLLVSVSWMGFYVQYAMHMASQAGIRATVDSEVIDCRPANLSVAVTSDVVNTLIKLTVIPKIQADNSTLIVPEQDLGHVWVGVMKLRHFKLDSLNVSTGGPGGQDIVLRATGLGLEVEKSQFIFHYMGLECRGTFWSTLYDTSVDAVLSLKLLPEGRWNVTFPHFELGWGQLQVHHELDSKACSIAQKLVEVFTGQLDVFVAEKVKKQLNEEAPNRVAEKLNEAFLRFNIHAMTPPMMTGGTMAVTLDLNPADLGCASVPIASTVPDTLPRHIGMRTTVTSLNNFLYNAVQAQRLRVERHLPAEWNTSLFEDVIPALYKACPGCFMSTLVQAAEAPTLHVPLDGEVSVVAENVILGLYVQPNTTQQADALSLMVAGKKGRSSAGFEDVYRSFGVKPFSLQDHSKPFPVLAIRCSVAFGVRNISADTGRSVSYEILPVHDVAVEVEASNVGDVNAKELEDVITKVWNDFAAPMANSDSPLRLPTFLERAVLLLGSEDIEAGVDVVLQTKFLKAVSLL</sequence>
<dbReference type="GO" id="GO:0008289">
    <property type="term" value="F:lipid binding"/>
    <property type="evidence" value="ECO:0007669"/>
    <property type="project" value="InterPro"/>
</dbReference>
<dbReference type="PANTHER" id="PTHR10504:SF131">
    <property type="entry name" value="BPI2 DOMAIN-CONTAINING PROTEIN"/>
    <property type="match status" value="1"/>
</dbReference>
<dbReference type="SUPFAM" id="SSF55394">
    <property type="entry name" value="Bactericidal permeability-increasing protein, BPI"/>
    <property type="match status" value="1"/>
</dbReference>
<dbReference type="Gene3D" id="3.15.20.10">
    <property type="entry name" value="Bactericidal permeability-increasing protein, domain 2"/>
    <property type="match status" value="1"/>
</dbReference>
<dbReference type="RefSeq" id="XP_067059837.1">
    <property type="nucleotide sequence ID" value="XM_067203187.1"/>
</dbReference>
<dbReference type="Proteomes" id="UP000674143">
    <property type="component" value="Unassembled WGS sequence"/>
</dbReference>
<dbReference type="PANTHER" id="PTHR10504">
    <property type="entry name" value="BACTERICIDAL PERMEABILITY-INCREASING BPI PROTEIN-RELATED"/>
    <property type="match status" value="1"/>
</dbReference>
<dbReference type="KEGG" id="loi:92357121"/>
<dbReference type="InterPro" id="IPR017943">
    <property type="entry name" value="Bactericidal_perm-incr_a/b_dom"/>
</dbReference>
<comment type="caution">
    <text evidence="1">The sequence shown here is derived from an EMBL/GenBank/DDBJ whole genome shotgun (WGS) entry which is preliminary data.</text>
</comment>
<accession>A0A836KEN9</accession>
<gene>
    <name evidence="1" type="ORF">LSCM4_01122</name>
</gene>
<organism evidence="1 2">
    <name type="scientific">Leishmania orientalis</name>
    <dbReference type="NCBI Taxonomy" id="2249476"/>
    <lineage>
        <taxon>Eukaryota</taxon>
        <taxon>Discoba</taxon>
        <taxon>Euglenozoa</taxon>
        <taxon>Kinetoplastea</taxon>
        <taxon>Metakinetoplastina</taxon>
        <taxon>Trypanosomatida</taxon>
        <taxon>Trypanosomatidae</taxon>
        <taxon>Leishmaniinae</taxon>
        <taxon>Leishmania</taxon>
    </lineage>
</organism>
<keyword evidence="2" id="KW-1185">Reference proteome</keyword>
<name>A0A836KEN9_9TRYP</name>
<proteinExistence type="predicted"/>
<protein>
    <submittedName>
        <fullName evidence="1">Uncharacterized protein</fullName>
    </submittedName>
</protein>
<dbReference type="InterPro" id="IPR032942">
    <property type="entry name" value="BPI/LBP/Plunc"/>
</dbReference>
<dbReference type="AlphaFoldDB" id="A0A836KEN9"/>
<reference evidence="2" key="2">
    <citation type="journal article" date="2021" name="Sci. Data">
        <title>Chromosome-scale genome sequencing, assembly and annotation of six genomes from subfamily Leishmaniinae.</title>
        <authorList>
            <person name="Almutairi H."/>
            <person name="Urbaniak M.D."/>
            <person name="Bates M.D."/>
            <person name="Jariyapan N."/>
            <person name="Kwakye-Nuako G."/>
            <person name="Thomaz Soccol V."/>
            <person name="Al-Salem W.S."/>
            <person name="Dillon R.J."/>
            <person name="Bates P.A."/>
            <person name="Gatherer D."/>
        </authorList>
    </citation>
    <scope>NUCLEOTIDE SEQUENCE [LARGE SCALE GENOMIC DNA]</scope>
</reference>
<dbReference type="Gene3D" id="3.15.10.10">
    <property type="entry name" value="Bactericidal permeability-increasing protein, domain 1"/>
    <property type="match status" value="1"/>
</dbReference>
<evidence type="ECO:0000313" key="1">
    <source>
        <dbReference type="EMBL" id="KAG5468035.1"/>
    </source>
</evidence>
<dbReference type="GeneID" id="92357121"/>
<evidence type="ECO:0000313" key="2">
    <source>
        <dbReference type="Proteomes" id="UP000674143"/>
    </source>
</evidence>
<dbReference type="EMBL" id="JAFHLR010000034">
    <property type="protein sequence ID" value="KAG5468035.1"/>
    <property type="molecule type" value="Genomic_DNA"/>
</dbReference>
<dbReference type="SMR" id="A0A836KEN9"/>